<feature type="transmembrane region" description="Helical" evidence="2">
    <location>
        <begin position="51"/>
        <end position="71"/>
    </location>
</feature>
<dbReference type="Pfam" id="PF12666">
    <property type="entry name" value="PrgI"/>
    <property type="match status" value="1"/>
</dbReference>
<feature type="transmembrane region" description="Helical" evidence="2">
    <location>
        <begin position="27"/>
        <end position="45"/>
    </location>
</feature>
<evidence type="ECO:0000256" key="2">
    <source>
        <dbReference type="SAM" id="Phobius"/>
    </source>
</evidence>
<dbReference type="RefSeq" id="WP_156848184.1">
    <property type="nucleotide sequence ID" value="NZ_CACRTN010000009.1"/>
</dbReference>
<evidence type="ECO:0000313" key="3">
    <source>
        <dbReference type="EMBL" id="VYT71123.1"/>
    </source>
</evidence>
<keyword evidence="2" id="KW-0472">Membrane</keyword>
<protein>
    <submittedName>
        <fullName evidence="3">PrgI family protein</fullName>
    </submittedName>
</protein>
<dbReference type="EMBL" id="CACRTN010000009">
    <property type="protein sequence ID" value="VYT71123.1"/>
    <property type="molecule type" value="Genomic_DNA"/>
</dbReference>
<reference evidence="3" key="1">
    <citation type="submission" date="2019-11" db="EMBL/GenBank/DDBJ databases">
        <authorList>
            <person name="Feng L."/>
        </authorList>
    </citation>
    <scope>NUCLEOTIDE SEQUENCE</scope>
    <source>
        <strain evidence="3">CintestinalisLFYP54</strain>
    </source>
</reference>
<dbReference type="AlphaFoldDB" id="A0A6N2YXT0"/>
<evidence type="ECO:0000256" key="1">
    <source>
        <dbReference type="SAM" id="MobiDB-lite"/>
    </source>
</evidence>
<proteinExistence type="predicted"/>
<accession>A0A6N2YXT0</accession>
<gene>
    <name evidence="3" type="ORF">CILFYP54_01337</name>
</gene>
<sequence length="152" mass="17190">MAETKIHDDFHSYEPRNIFGALSKRQAIAAAACIVVMSGAVYGIWRYNLPLEPTVIAGALICAPVGTLAMAPMRGLHAEKWVPIVVRDKTTVDRMLWGPKRVVIEVEEEKPTASERRRARREEKLAKRERDCEGEHDGPDMRDLIERGRDRA</sequence>
<organism evidence="3">
    <name type="scientific">Collinsella intestinalis</name>
    <dbReference type="NCBI Taxonomy" id="147207"/>
    <lineage>
        <taxon>Bacteria</taxon>
        <taxon>Bacillati</taxon>
        <taxon>Actinomycetota</taxon>
        <taxon>Coriobacteriia</taxon>
        <taxon>Coriobacteriales</taxon>
        <taxon>Coriobacteriaceae</taxon>
        <taxon>Collinsella</taxon>
    </lineage>
</organism>
<dbReference type="InterPro" id="IPR024414">
    <property type="entry name" value="Uncharacterised_PrgI"/>
</dbReference>
<feature type="region of interest" description="Disordered" evidence="1">
    <location>
        <begin position="108"/>
        <end position="152"/>
    </location>
</feature>
<feature type="compositionally biased region" description="Basic and acidic residues" evidence="1">
    <location>
        <begin position="109"/>
        <end position="152"/>
    </location>
</feature>
<keyword evidence="2" id="KW-1133">Transmembrane helix</keyword>
<keyword evidence="2" id="KW-0812">Transmembrane</keyword>
<name>A0A6N2YXT0_9ACTN</name>